<dbReference type="OrthoDB" id="2530135at2759"/>
<proteinExistence type="predicted"/>
<comment type="caution">
    <text evidence="2">The sequence shown here is derived from an EMBL/GenBank/DDBJ whole genome shotgun (WGS) entry which is preliminary data.</text>
</comment>
<feature type="region of interest" description="Disordered" evidence="1">
    <location>
        <begin position="332"/>
        <end position="356"/>
    </location>
</feature>
<feature type="compositionally biased region" description="Low complexity" evidence="1">
    <location>
        <begin position="220"/>
        <end position="231"/>
    </location>
</feature>
<evidence type="ECO:0000256" key="1">
    <source>
        <dbReference type="SAM" id="MobiDB-lite"/>
    </source>
</evidence>
<name>A0A2S5BH53_9BASI</name>
<dbReference type="STRING" id="741276.A0A2S5BH53"/>
<evidence type="ECO:0000313" key="3">
    <source>
        <dbReference type="Proteomes" id="UP000237144"/>
    </source>
</evidence>
<feature type="compositionally biased region" description="Low complexity" evidence="1">
    <location>
        <begin position="345"/>
        <end position="356"/>
    </location>
</feature>
<feature type="region of interest" description="Disordered" evidence="1">
    <location>
        <begin position="210"/>
        <end position="266"/>
    </location>
</feature>
<dbReference type="Proteomes" id="UP000237144">
    <property type="component" value="Unassembled WGS sequence"/>
</dbReference>
<keyword evidence="3" id="KW-1185">Reference proteome</keyword>
<dbReference type="EMBL" id="PJQD01000008">
    <property type="protein sequence ID" value="POY76100.1"/>
    <property type="molecule type" value="Genomic_DNA"/>
</dbReference>
<dbReference type="AlphaFoldDB" id="A0A2S5BH53"/>
<reference evidence="2 3" key="1">
    <citation type="journal article" date="2018" name="Front. Microbiol.">
        <title>Prospects for Fungal Bioremediation of Acidic Radioactive Waste Sites: Characterization and Genome Sequence of Rhodotorula taiwanensis MD1149.</title>
        <authorList>
            <person name="Tkavc R."/>
            <person name="Matrosova V.Y."/>
            <person name="Grichenko O.E."/>
            <person name="Gostincar C."/>
            <person name="Volpe R.P."/>
            <person name="Klimenkova P."/>
            <person name="Gaidamakova E.K."/>
            <person name="Zhou C.E."/>
            <person name="Stewart B.J."/>
            <person name="Lyman M.G."/>
            <person name="Malfatti S.A."/>
            <person name="Rubinfeld B."/>
            <person name="Courtot M."/>
            <person name="Singh J."/>
            <person name="Dalgard C.L."/>
            <person name="Hamilton T."/>
            <person name="Frey K.G."/>
            <person name="Gunde-Cimerman N."/>
            <person name="Dugan L."/>
            <person name="Daly M.J."/>
        </authorList>
    </citation>
    <scope>NUCLEOTIDE SEQUENCE [LARGE SCALE GENOMIC DNA]</scope>
    <source>
        <strain evidence="2 3">MD1149</strain>
    </source>
</reference>
<sequence length="402" mass="41133">MTRLWEYARLLFLQLTPTSAEMKFLFFGALVAGLPNALAAAEAGSGPGVDAQQSRSDVSKDLSEVTEWKELCYVDLYAAAATSTLKYTKEVLSKDASGRDIFISDGYKKDSEGKDFYYLETCYRSGSTQGSTRTSKDASSGATELNPFVSIVDALDIGGTSGDLLSGLASGFPLVFGNDGGALFKRQNGSSTGQDDSALADLNRVSQAIGGPDNVLDLNDSGSGTSPSSDPTETRPAGGNSGGALGSTDAGNVWDQSDGFDGALEGLDRFGANPFARPSPTTTTSQGPRILRLSTIDVQTSILHSDSRQTSTMAAQPEQPFFASASSVFVPGTPSLGSEAPTAPPSGSGTPGAVAPSTTPLTVGIVTATQPASSLFISVGGGGQVTGSVTTIATPTPSVRAT</sequence>
<evidence type="ECO:0000313" key="2">
    <source>
        <dbReference type="EMBL" id="POY76100.1"/>
    </source>
</evidence>
<gene>
    <name evidence="2" type="ORF">BMF94_0823</name>
</gene>
<organism evidence="2 3">
    <name type="scientific">Rhodotorula taiwanensis</name>
    <dbReference type="NCBI Taxonomy" id="741276"/>
    <lineage>
        <taxon>Eukaryota</taxon>
        <taxon>Fungi</taxon>
        <taxon>Dikarya</taxon>
        <taxon>Basidiomycota</taxon>
        <taxon>Pucciniomycotina</taxon>
        <taxon>Microbotryomycetes</taxon>
        <taxon>Sporidiobolales</taxon>
        <taxon>Sporidiobolaceae</taxon>
        <taxon>Rhodotorula</taxon>
    </lineage>
</organism>
<protein>
    <submittedName>
        <fullName evidence="2">Uncharacterized protein</fullName>
    </submittedName>
</protein>
<accession>A0A2S5BH53</accession>